<dbReference type="EMBL" id="CP036433">
    <property type="protein sequence ID" value="QDU96078.1"/>
    <property type="molecule type" value="Genomic_DNA"/>
</dbReference>
<protein>
    <submittedName>
        <fullName evidence="9">FtsX-like permease family protein</fullName>
    </submittedName>
</protein>
<evidence type="ECO:0000256" key="4">
    <source>
        <dbReference type="ARBA" id="ARBA00022989"/>
    </source>
</evidence>
<dbReference type="OrthoDB" id="5137249at2"/>
<dbReference type="Pfam" id="PF02687">
    <property type="entry name" value="FtsX"/>
    <property type="match status" value="2"/>
</dbReference>
<feature type="domain" description="ABC3 transporter permease C-terminal" evidence="8">
    <location>
        <begin position="271"/>
        <end position="389"/>
    </location>
</feature>
<dbReference type="InterPro" id="IPR003838">
    <property type="entry name" value="ABC3_permease_C"/>
</dbReference>
<keyword evidence="3 7" id="KW-0812">Transmembrane</keyword>
<evidence type="ECO:0000313" key="9">
    <source>
        <dbReference type="EMBL" id="QDU96078.1"/>
    </source>
</evidence>
<dbReference type="RefSeq" id="WP_145054750.1">
    <property type="nucleotide sequence ID" value="NZ_CP036433.1"/>
</dbReference>
<organism evidence="9 10">
    <name type="scientific">Lignipirellula cremea</name>
    <dbReference type="NCBI Taxonomy" id="2528010"/>
    <lineage>
        <taxon>Bacteria</taxon>
        <taxon>Pseudomonadati</taxon>
        <taxon>Planctomycetota</taxon>
        <taxon>Planctomycetia</taxon>
        <taxon>Pirellulales</taxon>
        <taxon>Pirellulaceae</taxon>
        <taxon>Lignipirellula</taxon>
    </lineage>
</organism>
<dbReference type="PANTHER" id="PTHR30572">
    <property type="entry name" value="MEMBRANE COMPONENT OF TRANSPORTER-RELATED"/>
    <property type="match status" value="1"/>
</dbReference>
<feature type="transmembrane region" description="Helical" evidence="7">
    <location>
        <begin position="20"/>
        <end position="40"/>
    </location>
</feature>
<dbReference type="PANTHER" id="PTHR30572:SF4">
    <property type="entry name" value="ABC TRANSPORTER PERMEASE YTRF"/>
    <property type="match status" value="1"/>
</dbReference>
<feature type="transmembrane region" description="Helical" evidence="7">
    <location>
        <begin position="312"/>
        <end position="338"/>
    </location>
</feature>
<evidence type="ECO:0000256" key="7">
    <source>
        <dbReference type="SAM" id="Phobius"/>
    </source>
</evidence>
<feature type="transmembrane region" description="Helical" evidence="7">
    <location>
        <begin position="271"/>
        <end position="292"/>
    </location>
</feature>
<evidence type="ECO:0000256" key="3">
    <source>
        <dbReference type="ARBA" id="ARBA00022692"/>
    </source>
</evidence>
<reference evidence="9 10" key="1">
    <citation type="submission" date="2019-02" db="EMBL/GenBank/DDBJ databases">
        <title>Deep-cultivation of Planctomycetes and their phenomic and genomic characterization uncovers novel biology.</title>
        <authorList>
            <person name="Wiegand S."/>
            <person name="Jogler M."/>
            <person name="Boedeker C."/>
            <person name="Pinto D."/>
            <person name="Vollmers J."/>
            <person name="Rivas-Marin E."/>
            <person name="Kohn T."/>
            <person name="Peeters S.H."/>
            <person name="Heuer A."/>
            <person name="Rast P."/>
            <person name="Oberbeckmann S."/>
            <person name="Bunk B."/>
            <person name="Jeske O."/>
            <person name="Meyerdierks A."/>
            <person name="Storesund J.E."/>
            <person name="Kallscheuer N."/>
            <person name="Luecker S."/>
            <person name="Lage O.M."/>
            <person name="Pohl T."/>
            <person name="Merkel B.J."/>
            <person name="Hornburger P."/>
            <person name="Mueller R.-W."/>
            <person name="Bruemmer F."/>
            <person name="Labrenz M."/>
            <person name="Spormann A.M."/>
            <person name="Op den Camp H."/>
            <person name="Overmann J."/>
            <person name="Amann R."/>
            <person name="Jetten M.S.M."/>
            <person name="Mascher T."/>
            <person name="Medema M.H."/>
            <person name="Devos D.P."/>
            <person name="Kaster A.-K."/>
            <person name="Ovreas L."/>
            <person name="Rohde M."/>
            <person name="Galperin M.Y."/>
            <person name="Jogler C."/>
        </authorList>
    </citation>
    <scope>NUCLEOTIDE SEQUENCE [LARGE SCALE GENOMIC DNA]</scope>
    <source>
        <strain evidence="9 10">Pla85_3_4</strain>
    </source>
</reference>
<evidence type="ECO:0000256" key="6">
    <source>
        <dbReference type="ARBA" id="ARBA00038076"/>
    </source>
</evidence>
<dbReference type="InterPro" id="IPR050250">
    <property type="entry name" value="Macrolide_Exporter_MacB"/>
</dbReference>
<feature type="transmembrane region" description="Helical" evidence="7">
    <location>
        <begin position="438"/>
        <end position="458"/>
    </location>
</feature>
<feature type="domain" description="ABC3 transporter permease C-terminal" evidence="8">
    <location>
        <begin position="666"/>
        <end position="774"/>
    </location>
</feature>
<name>A0A518DW65_9BACT</name>
<keyword evidence="10" id="KW-1185">Reference proteome</keyword>
<proteinExistence type="inferred from homology"/>
<comment type="similarity">
    <text evidence="6">Belongs to the ABC-4 integral membrane protein family.</text>
</comment>
<keyword evidence="5 7" id="KW-0472">Membrane</keyword>
<evidence type="ECO:0000259" key="8">
    <source>
        <dbReference type="Pfam" id="PF02687"/>
    </source>
</evidence>
<gene>
    <name evidence="9" type="ORF">Pla8534_38970</name>
</gene>
<evidence type="ECO:0000256" key="1">
    <source>
        <dbReference type="ARBA" id="ARBA00004651"/>
    </source>
</evidence>
<evidence type="ECO:0000256" key="5">
    <source>
        <dbReference type="ARBA" id="ARBA00023136"/>
    </source>
</evidence>
<dbReference type="AlphaFoldDB" id="A0A518DW65"/>
<feature type="transmembrane region" description="Helical" evidence="7">
    <location>
        <begin position="359"/>
        <end position="384"/>
    </location>
</feature>
<accession>A0A518DW65</accession>
<comment type="subcellular location">
    <subcellularLocation>
        <location evidence="1">Cell membrane</location>
        <topology evidence="1">Multi-pass membrane protein</topology>
    </subcellularLocation>
</comment>
<sequence>MNTLNRKLAREIFNAKGLLLAITSIIAVGVMCFVTLQSAYQNLSYAKRDYYRDSRMADFWIDLKKAPLSEIDALYRIRGVSEIESRISFNATVDLEGVVKPLNGFVLSLPDQRMPILNEIALQQGDYFSSRRANEVIINESFARAHRLYPGQRLHLLMNNRRQELIIVGTALSSEFVYVQGPGSLVPDPSTFGVFYIKRSFAEDVYDFQGAANQIIGRLAPEARDQIDPILQQAETLLDSYGVFSTTPLRLQTSNQFLSNEISGLGAMSTIVPSIFLAVAAVVLNVLLTRLARQQRVVVGTLKALGYSSGQVFWHFLKFGLVVGLIGGLIGAGFGYWGATGITRVYRHFMDFPDLDSRFYPGVMAVGMIVSLGCAGAGAFYGAYTMLRLLPAEAMRPEPPRSGGAIWLERATWFWSLLNASWRMVLRTVFRQYVRSGANVFASMMGAGLLVTGFMLSASQDYLLEFQFYRAVRSDIDLQFKEVEGRPALDEIRRLPGVDRAEPLLNVAFEFVHGPYRRKSAVTGLSPGAVLTIPRDAAGTAMPIPETGLVITRRLATLLHLQQGDQVTLIPVQGERRPCQAAVARIADSYMGLGAYAEIAFLSGLVQEEFALSGAQLLVNHRPHDMRRLYLELKQTPGIQGVTARADTIRNLEKALLENQMVSVITIIVFAGVVFFGSIVSSSMVNLAERRREVATFRALGYTPWQVGGLFFRESMLTNLLGSLLGLPVGYGLVVLTAWSYNNDLLRLPVVTPPWIWFVTLGLATIFALCAQAVVQWSIHRMDFVEGLKVKE</sequence>
<keyword evidence="4 7" id="KW-1133">Transmembrane helix</keyword>
<dbReference type="KEGG" id="lcre:Pla8534_38970"/>
<feature type="transmembrane region" description="Helical" evidence="7">
    <location>
        <begin position="720"/>
        <end position="742"/>
    </location>
</feature>
<keyword evidence="2" id="KW-1003">Cell membrane</keyword>
<dbReference type="GO" id="GO:0022857">
    <property type="term" value="F:transmembrane transporter activity"/>
    <property type="evidence" value="ECO:0007669"/>
    <property type="project" value="TreeGrafter"/>
</dbReference>
<dbReference type="GO" id="GO:0005886">
    <property type="term" value="C:plasma membrane"/>
    <property type="evidence" value="ECO:0007669"/>
    <property type="project" value="UniProtKB-SubCell"/>
</dbReference>
<feature type="transmembrane region" description="Helical" evidence="7">
    <location>
        <begin position="661"/>
        <end position="688"/>
    </location>
</feature>
<feature type="transmembrane region" description="Helical" evidence="7">
    <location>
        <begin position="754"/>
        <end position="775"/>
    </location>
</feature>
<evidence type="ECO:0000313" key="10">
    <source>
        <dbReference type="Proteomes" id="UP000317648"/>
    </source>
</evidence>
<dbReference type="Proteomes" id="UP000317648">
    <property type="component" value="Chromosome"/>
</dbReference>
<evidence type="ECO:0000256" key="2">
    <source>
        <dbReference type="ARBA" id="ARBA00022475"/>
    </source>
</evidence>